<dbReference type="Proteomes" id="UP000198822">
    <property type="component" value="Chromosome I"/>
</dbReference>
<protein>
    <submittedName>
        <fullName evidence="2">Uncharacterized protein</fullName>
    </submittedName>
</protein>
<proteinExistence type="predicted"/>
<organism evidence="2 3">
    <name type="scientific">Agrococcus jejuensis</name>
    <dbReference type="NCBI Taxonomy" id="399736"/>
    <lineage>
        <taxon>Bacteria</taxon>
        <taxon>Bacillati</taxon>
        <taxon>Actinomycetota</taxon>
        <taxon>Actinomycetes</taxon>
        <taxon>Micrococcales</taxon>
        <taxon>Microbacteriaceae</taxon>
        <taxon>Agrococcus</taxon>
    </lineage>
</organism>
<feature type="transmembrane region" description="Helical" evidence="1">
    <location>
        <begin position="53"/>
        <end position="74"/>
    </location>
</feature>
<feature type="transmembrane region" description="Helical" evidence="1">
    <location>
        <begin position="127"/>
        <end position="146"/>
    </location>
</feature>
<feature type="transmembrane region" description="Helical" evidence="1">
    <location>
        <begin position="158"/>
        <end position="177"/>
    </location>
</feature>
<accession>A0A1G8BSZ5</accession>
<dbReference type="RefSeq" id="WP_092503076.1">
    <property type="nucleotide sequence ID" value="NZ_LT629695.1"/>
</dbReference>
<reference evidence="3" key="1">
    <citation type="submission" date="2016-10" db="EMBL/GenBank/DDBJ databases">
        <authorList>
            <person name="Varghese N."/>
            <person name="Submissions S."/>
        </authorList>
    </citation>
    <scope>NUCLEOTIDE SEQUENCE [LARGE SCALE GENOMIC DNA]</scope>
    <source>
        <strain evidence="3">DSM 22002</strain>
    </source>
</reference>
<keyword evidence="1" id="KW-1133">Transmembrane helix</keyword>
<sequence length="255" mass="26044">MTSAAEWVRSLPRGARPDWDELEAHVLHEHPSILRALGAAGRAVAMGGRGWRVGFGIAVVAVVIVGLAVVWAPLWGAAAIIGDPLGIDPVDGATAVPVAAASMVVTALVQAVLAVRAARRGTSGDGTSATIGIGLVALLVVVGIGLVGERQGVDAWQAWLAVALLGPLACVAHLVVLRLARRRSAPSTVATGAPDDVTVERLVAALPDAERDRLLADRADAVAWLRMQGVVSPGAAAAAAQAPLGRLGRWMADAR</sequence>
<feature type="transmembrane region" description="Helical" evidence="1">
    <location>
        <begin position="94"/>
        <end position="115"/>
    </location>
</feature>
<keyword evidence="1" id="KW-0812">Transmembrane</keyword>
<dbReference type="STRING" id="399736.SAMN04489720_1046"/>
<evidence type="ECO:0000313" key="3">
    <source>
        <dbReference type="Proteomes" id="UP000198822"/>
    </source>
</evidence>
<keyword evidence="1" id="KW-0472">Membrane</keyword>
<keyword evidence="3" id="KW-1185">Reference proteome</keyword>
<name>A0A1G8BSZ5_9MICO</name>
<gene>
    <name evidence="2" type="ORF">SAMN04489720_1046</name>
</gene>
<evidence type="ECO:0000313" key="2">
    <source>
        <dbReference type="EMBL" id="SDH36345.1"/>
    </source>
</evidence>
<dbReference type="EMBL" id="LT629695">
    <property type="protein sequence ID" value="SDH36345.1"/>
    <property type="molecule type" value="Genomic_DNA"/>
</dbReference>
<dbReference type="OrthoDB" id="9909012at2"/>
<dbReference type="AlphaFoldDB" id="A0A1G8BSZ5"/>
<evidence type="ECO:0000256" key="1">
    <source>
        <dbReference type="SAM" id="Phobius"/>
    </source>
</evidence>